<evidence type="ECO:0000256" key="1">
    <source>
        <dbReference type="SAM" id="Phobius"/>
    </source>
</evidence>
<dbReference type="InterPro" id="IPR043857">
    <property type="entry name" value="DUF5819"/>
</dbReference>
<evidence type="ECO:0000313" key="3">
    <source>
        <dbReference type="Proteomes" id="UP001500033"/>
    </source>
</evidence>
<proteinExistence type="predicted"/>
<keyword evidence="1" id="KW-0472">Membrane</keyword>
<accession>A0ABN1SL32</accession>
<keyword evidence="1" id="KW-0812">Transmembrane</keyword>
<protein>
    <submittedName>
        <fullName evidence="2">Uncharacterized protein</fullName>
    </submittedName>
</protein>
<organism evidence="2 3">
    <name type="scientific">Streptomyces rhizosphaericus</name>
    <dbReference type="NCBI Taxonomy" id="114699"/>
    <lineage>
        <taxon>Bacteria</taxon>
        <taxon>Bacillati</taxon>
        <taxon>Actinomycetota</taxon>
        <taxon>Actinomycetes</taxon>
        <taxon>Kitasatosporales</taxon>
        <taxon>Streptomycetaceae</taxon>
        <taxon>Streptomyces</taxon>
        <taxon>Streptomyces violaceusniger group</taxon>
    </lineage>
</organism>
<gene>
    <name evidence="2" type="ORF">GCM10009576_074910</name>
</gene>
<sequence>MRVLARSREPEDAPPVGGGALPLNVRISALIALAAVAVYCLCCLVYNAPASPAKDRIKRPATAFMEPYFWQDWQLFGPTPGTNNDLIYLRARMKLSDSGRVVESSPVEIEQAIDRSPHDFPVNPTKLPGVLLAFDAAANRYAGVANKFKKLPAARRDAARRLLDKQFSADFEEMRRFFSVQAKTLYPDAQIIAVQATFKNRAIIPFSERYEVPRPKERAQGILATSWMDYVPGVAQ</sequence>
<keyword evidence="1" id="KW-1133">Transmembrane helix</keyword>
<feature type="transmembrane region" description="Helical" evidence="1">
    <location>
        <begin position="27"/>
        <end position="49"/>
    </location>
</feature>
<keyword evidence="3" id="KW-1185">Reference proteome</keyword>
<dbReference type="Proteomes" id="UP001500033">
    <property type="component" value="Unassembled WGS sequence"/>
</dbReference>
<dbReference type="EMBL" id="BAAAIE010000065">
    <property type="protein sequence ID" value="GAA0994085.1"/>
    <property type="molecule type" value="Genomic_DNA"/>
</dbReference>
<comment type="caution">
    <text evidence="2">The sequence shown here is derived from an EMBL/GenBank/DDBJ whole genome shotgun (WGS) entry which is preliminary data.</text>
</comment>
<name>A0ABN1SL32_9ACTN</name>
<reference evidence="2 3" key="1">
    <citation type="journal article" date="2019" name="Int. J. Syst. Evol. Microbiol.">
        <title>The Global Catalogue of Microorganisms (GCM) 10K type strain sequencing project: providing services to taxonomists for standard genome sequencing and annotation.</title>
        <authorList>
            <consortium name="The Broad Institute Genomics Platform"/>
            <consortium name="The Broad Institute Genome Sequencing Center for Infectious Disease"/>
            <person name="Wu L."/>
            <person name="Ma J."/>
        </authorList>
    </citation>
    <scope>NUCLEOTIDE SEQUENCE [LARGE SCALE GENOMIC DNA]</scope>
    <source>
        <strain evidence="2 3">JCM 11445</strain>
    </source>
</reference>
<evidence type="ECO:0000313" key="2">
    <source>
        <dbReference type="EMBL" id="GAA0994085.1"/>
    </source>
</evidence>
<dbReference type="Pfam" id="PF19136">
    <property type="entry name" value="DUF5819"/>
    <property type="match status" value="1"/>
</dbReference>